<accession>A0A095X2M1</accession>
<dbReference type="AlphaFoldDB" id="A0A095X2M1"/>
<dbReference type="Pfam" id="PF03412">
    <property type="entry name" value="Peptidase_C39"/>
    <property type="match status" value="1"/>
</dbReference>
<feature type="transmembrane region" description="Helical" evidence="1">
    <location>
        <begin position="12"/>
        <end position="29"/>
    </location>
</feature>
<dbReference type="InterPro" id="IPR005074">
    <property type="entry name" value="Peptidase_C39"/>
</dbReference>
<evidence type="ECO:0000313" key="4">
    <source>
        <dbReference type="Proteomes" id="UP000029640"/>
    </source>
</evidence>
<evidence type="ECO:0000256" key="1">
    <source>
        <dbReference type="SAM" id="Phobius"/>
    </source>
</evidence>
<dbReference type="EMBL" id="AUVB01000012">
    <property type="protein sequence ID" value="KGE05094.1"/>
    <property type="molecule type" value="Genomic_DNA"/>
</dbReference>
<dbReference type="HOGENOM" id="CLU_092029_1_1_6"/>
<dbReference type="GO" id="GO:0005524">
    <property type="term" value="F:ATP binding"/>
    <property type="evidence" value="ECO:0007669"/>
    <property type="project" value="InterPro"/>
</dbReference>
<comment type="caution">
    <text evidence="3">The sequence shown here is derived from an EMBL/GenBank/DDBJ whole genome shotgun (WGS) entry which is preliminary data.</text>
</comment>
<feature type="domain" description="Peptidase C39" evidence="2">
    <location>
        <begin position="9"/>
        <end position="145"/>
    </location>
</feature>
<protein>
    <submittedName>
        <fullName evidence="3">Putative bacteriocin resistance protein</fullName>
    </submittedName>
</protein>
<dbReference type="GO" id="GO:0016020">
    <property type="term" value="C:membrane"/>
    <property type="evidence" value="ECO:0007669"/>
    <property type="project" value="InterPro"/>
</dbReference>
<evidence type="ECO:0000313" key="3">
    <source>
        <dbReference type="EMBL" id="KGE05094.1"/>
    </source>
</evidence>
<keyword evidence="4" id="KW-1185">Reference proteome</keyword>
<sequence>MRDKGLIKQQRDYSCGLAALATVLTHYFLTPTSEEALLEALASNGEREARWIEEGVSLAALARLARDRGFAAAGVAVAPGALDRLGVPAIAYLELGEDAHFTVLRGVAAEAVELADPSWGNTRMVRATFEAAFLREDGRGRLLVLAGTPGKPVAADYFGLRRPLPLLRPPR</sequence>
<dbReference type="eggNOG" id="COG3271">
    <property type="taxonomic scope" value="Bacteria"/>
</dbReference>
<proteinExistence type="predicted"/>
<keyword evidence="1" id="KW-1133">Transmembrane helix</keyword>
<gene>
    <name evidence="3" type="ORF">HRUBRA_00296</name>
</gene>
<organism evidence="3 4">
    <name type="scientific">Pseudohaliea rubra DSM 19751</name>
    <dbReference type="NCBI Taxonomy" id="1265313"/>
    <lineage>
        <taxon>Bacteria</taxon>
        <taxon>Pseudomonadati</taxon>
        <taxon>Pseudomonadota</taxon>
        <taxon>Gammaproteobacteria</taxon>
        <taxon>Cellvibrionales</taxon>
        <taxon>Halieaceae</taxon>
        <taxon>Pseudohaliea</taxon>
    </lineage>
</organism>
<keyword evidence="1" id="KW-0472">Membrane</keyword>
<name>A0A095X2M1_9GAMM</name>
<dbReference type="PROSITE" id="PS50990">
    <property type="entry name" value="PEPTIDASE_C39"/>
    <property type="match status" value="1"/>
</dbReference>
<keyword evidence="1" id="KW-0812">Transmembrane</keyword>
<dbReference type="GO" id="GO:0006508">
    <property type="term" value="P:proteolysis"/>
    <property type="evidence" value="ECO:0007669"/>
    <property type="project" value="InterPro"/>
</dbReference>
<dbReference type="STRING" id="1265313.HRUBRA_00296"/>
<evidence type="ECO:0000259" key="2">
    <source>
        <dbReference type="PROSITE" id="PS50990"/>
    </source>
</evidence>
<dbReference type="RefSeq" id="WP_052094314.1">
    <property type="nucleotide sequence ID" value="NZ_KN234748.1"/>
</dbReference>
<dbReference type="Gene3D" id="3.90.70.10">
    <property type="entry name" value="Cysteine proteinases"/>
    <property type="match status" value="1"/>
</dbReference>
<dbReference type="GO" id="GO:0008233">
    <property type="term" value="F:peptidase activity"/>
    <property type="evidence" value="ECO:0007669"/>
    <property type="project" value="InterPro"/>
</dbReference>
<reference evidence="3 4" key="1">
    <citation type="journal article" date="2014" name="Genome Announc.">
        <title>Genome Sequence of Gammaproteobacterial Pseudohaliea rubra Type Strain DSM 19751, Isolated from Coastal Seawater of the Mediterranean Sea.</title>
        <authorList>
            <person name="Spring S."/>
            <person name="Fiebig A."/>
            <person name="Riedel T."/>
            <person name="Goker M."/>
            <person name="Klenk H.P."/>
        </authorList>
    </citation>
    <scope>NUCLEOTIDE SEQUENCE [LARGE SCALE GENOMIC DNA]</scope>
    <source>
        <strain evidence="3 4">DSM 19751</strain>
    </source>
</reference>
<dbReference type="Proteomes" id="UP000029640">
    <property type="component" value="Unassembled WGS sequence"/>
</dbReference>